<proteinExistence type="inferred from homology"/>
<comment type="function">
    <text evidence="1 9">Required for the export of heme to the periplasm for the biogenesis of c-type cytochromes.</text>
</comment>
<feature type="transmembrane region" description="Helical" evidence="9">
    <location>
        <begin position="24"/>
        <end position="45"/>
    </location>
</feature>
<accession>A0A858PXH6</accession>
<keyword evidence="5 9" id="KW-0812">Transmembrane</keyword>
<feature type="domain" description="Cytochrome c assembly protein" evidence="10">
    <location>
        <begin position="18"/>
        <end position="187"/>
    </location>
</feature>
<evidence type="ECO:0000256" key="2">
    <source>
        <dbReference type="ARBA" id="ARBA00004141"/>
    </source>
</evidence>
<sequence length="246" mass="28050">MLPFRLCVGLIYAMNNFVRRLQSSLWYMVCLCVLSASIGLFYSLYASPADYRQGEVVRIMYLHVPAAWISLGAYAAIATLSIFALLKKNYEFPILARALAPVGACFTLVCLMAGSLWGKYTWGTWWVWDARLTSMLLLFFLYIGYTSLWNLFEDHHRAARVTSLFAAFSAINIPIVKFSVNIWTTLHQPSSLLRRGGVAIDVSMLIPLALMFVALFTLFAILTVLRANTLLLQKEAREHMYKFYRQ</sequence>
<gene>
    <name evidence="9 11" type="primary">ccmC</name>
    <name evidence="11" type="ORF">ANPL_00815</name>
</gene>
<evidence type="ECO:0000256" key="7">
    <source>
        <dbReference type="ARBA" id="ARBA00022989"/>
    </source>
</evidence>
<keyword evidence="6 9" id="KW-0201">Cytochrome c-type biogenesis</keyword>
<feature type="transmembrane region" description="Helical" evidence="9">
    <location>
        <begin position="164"/>
        <end position="184"/>
    </location>
</feature>
<evidence type="ECO:0000256" key="8">
    <source>
        <dbReference type="ARBA" id="ARBA00023136"/>
    </source>
</evidence>
<dbReference type="PANTHER" id="PTHR30071:SF1">
    <property type="entry name" value="CYTOCHROME B_B6 PROTEIN-RELATED"/>
    <property type="match status" value="1"/>
</dbReference>
<dbReference type="InterPro" id="IPR003557">
    <property type="entry name" value="Cyt_c_biogenesis_CcmC"/>
</dbReference>
<feature type="transmembrane region" description="Helical" evidence="9">
    <location>
        <begin position="130"/>
        <end position="152"/>
    </location>
</feature>
<organism evidence="11 12">
    <name type="scientific">Anaplasma platys</name>
    <dbReference type="NCBI Taxonomy" id="949"/>
    <lineage>
        <taxon>Bacteria</taxon>
        <taxon>Pseudomonadati</taxon>
        <taxon>Pseudomonadota</taxon>
        <taxon>Alphaproteobacteria</taxon>
        <taxon>Rickettsiales</taxon>
        <taxon>Anaplasmataceae</taxon>
        <taxon>Anaplasma</taxon>
    </lineage>
</organism>
<evidence type="ECO:0000259" key="10">
    <source>
        <dbReference type="Pfam" id="PF01578"/>
    </source>
</evidence>
<keyword evidence="9" id="KW-1003">Cell membrane</keyword>
<keyword evidence="7 9" id="KW-1133">Transmembrane helix</keyword>
<dbReference type="AlphaFoldDB" id="A0A858PXH6"/>
<dbReference type="GO" id="GO:0017004">
    <property type="term" value="P:cytochrome complex assembly"/>
    <property type="evidence" value="ECO:0007669"/>
    <property type="project" value="UniProtKB-KW"/>
</dbReference>
<name>A0A858PXH6_9RICK</name>
<dbReference type="InterPro" id="IPR002541">
    <property type="entry name" value="Cyt_c_assembly"/>
</dbReference>
<keyword evidence="8 9" id="KW-0472">Membrane</keyword>
<dbReference type="GO" id="GO:0015232">
    <property type="term" value="F:heme transmembrane transporter activity"/>
    <property type="evidence" value="ECO:0007669"/>
    <property type="project" value="InterPro"/>
</dbReference>
<feature type="transmembrane region" description="Helical" evidence="9">
    <location>
        <begin position="204"/>
        <end position="225"/>
    </location>
</feature>
<evidence type="ECO:0000256" key="6">
    <source>
        <dbReference type="ARBA" id="ARBA00022748"/>
    </source>
</evidence>
<dbReference type="GO" id="GO:0020037">
    <property type="term" value="F:heme binding"/>
    <property type="evidence" value="ECO:0007669"/>
    <property type="project" value="InterPro"/>
</dbReference>
<evidence type="ECO:0000256" key="5">
    <source>
        <dbReference type="ARBA" id="ARBA00022692"/>
    </source>
</evidence>
<feature type="transmembrane region" description="Helical" evidence="9">
    <location>
        <begin position="65"/>
        <end position="86"/>
    </location>
</feature>
<keyword evidence="9" id="KW-0813">Transport</keyword>
<keyword evidence="9" id="KW-0997">Cell inner membrane</keyword>
<dbReference type="Pfam" id="PF01578">
    <property type="entry name" value="Cytochrom_C_asm"/>
    <property type="match status" value="1"/>
</dbReference>
<evidence type="ECO:0000313" key="11">
    <source>
        <dbReference type="EMBL" id="QJC27280.1"/>
    </source>
</evidence>
<dbReference type="Proteomes" id="UP000500930">
    <property type="component" value="Chromosome"/>
</dbReference>
<evidence type="ECO:0000256" key="3">
    <source>
        <dbReference type="ARBA" id="ARBA00005840"/>
    </source>
</evidence>
<keyword evidence="12" id="KW-1185">Reference proteome</keyword>
<evidence type="ECO:0000256" key="9">
    <source>
        <dbReference type="RuleBase" id="RU364092"/>
    </source>
</evidence>
<dbReference type="KEGG" id="aplt:ANPL_00815"/>
<comment type="subcellular location">
    <subcellularLocation>
        <location evidence="9">Cell inner membrane</location>
    </subcellularLocation>
    <subcellularLocation>
        <location evidence="2">Membrane</location>
        <topology evidence="2">Multi-pass membrane protein</topology>
    </subcellularLocation>
</comment>
<evidence type="ECO:0000256" key="1">
    <source>
        <dbReference type="ARBA" id="ARBA00002442"/>
    </source>
</evidence>
<protein>
    <recommendedName>
        <fullName evidence="4 9">Heme exporter protein C</fullName>
    </recommendedName>
    <alternativeName>
        <fullName evidence="9">Cytochrome c-type biogenesis protein</fullName>
    </alternativeName>
</protein>
<evidence type="ECO:0000313" key="12">
    <source>
        <dbReference type="Proteomes" id="UP000500930"/>
    </source>
</evidence>
<dbReference type="PRINTS" id="PR01386">
    <property type="entry name" value="CCMCBIOGNSIS"/>
</dbReference>
<comment type="similarity">
    <text evidence="3 9">Belongs to the CcmC/CycZ/HelC family.</text>
</comment>
<dbReference type="InterPro" id="IPR045062">
    <property type="entry name" value="Cyt_c_biogenesis_CcsA/CcmC"/>
</dbReference>
<evidence type="ECO:0000256" key="4">
    <source>
        <dbReference type="ARBA" id="ARBA00016463"/>
    </source>
</evidence>
<dbReference type="GO" id="GO:0005886">
    <property type="term" value="C:plasma membrane"/>
    <property type="evidence" value="ECO:0007669"/>
    <property type="project" value="UniProtKB-SubCell"/>
</dbReference>
<dbReference type="EMBL" id="CP046391">
    <property type="protein sequence ID" value="QJC27280.1"/>
    <property type="molecule type" value="Genomic_DNA"/>
</dbReference>
<dbReference type="NCBIfam" id="TIGR01191">
    <property type="entry name" value="ccmC"/>
    <property type="match status" value="1"/>
</dbReference>
<dbReference type="PANTHER" id="PTHR30071">
    <property type="entry name" value="HEME EXPORTER PROTEIN C"/>
    <property type="match status" value="1"/>
</dbReference>
<reference evidence="11 12" key="1">
    <citation type="journal article" date="2020" name="Pathogens">
        <title>First Whole Genome Sequence of Anaplasma platys, an Obligate Intracellular Rickettsial Pathogen of Dogs.</title>
        <authorList>
            <person name="Llanes A."/>
            <person name="Rajeev S."/>
        </authorList>
    </citation>
    <scope>NUCLEOTIDE SEQUENCE [LARGE SCALE GENOMIC DNA]</scope>
    <source>
        <strain evidence="11 12">S3</strain>
    </source>
</reference>
<feature type="transmembrane region" description="Helical" evidence="9">
    <location>
        <begin position="98"/>
        <end position="118"/>
    </location>
</feature>